<protein>
    <recommendedName>
        <fullName evidence="3">Glycosyltransferase 2-like domain-containing protein</fullName>
    </recommendedName>
</protein>
<evidence type="ECO:0000313" key="2">
    <source>
        <dbReference type="Proteomes" id="UP001595836"/>
    </source>
</evidence>
<accession>A0ABV9PRY2</accession>
<gene>
    <name evidence="1" type="ORF">ACFO7U_06620</name>
</gene>
<dbReference type="EMBL" id="JBHSHP010000018">
    <property type="protein sequence ID" value="MFC4754448.1"/>
    <property type="molecule type" value="Genomic_DNA"/>
</dbReference>
<sequence length="103" mass="11441">MFEATAPEAPGPVDVLLMDDDVRVEPETVLRLFAFAAVTREPMLVGAQMMCLFNPDCLLVSAERTHLAELRGGLDADEFALRDRRSRTKTPPGGMWRCSTRCT</sequence>
<reference evidence="2" key="1">
    <citation type="journal article" date="2019" name="Int. J. Syst. Evol. Microbiol.">
        <title>The Global Catalogue of Microorganisms (GCM) 10K type strain sequencing project: providing services to taxonomists for standard genome sequencing and annotation.</title>
        <authorList>
            <consortium name="The Broad Institute Genomics Platform"/>
            <consortium name="The Broad Institute Genome Sequencing Center for Infectious Disease"/>
            <person name="Wu L."/>
            <person name="Ma J."/>
        </authorList>
    </citation>
    <scope>NUCLEOTIDE SEQUENCE [LARGE SCALE GENOMIC DNA]</scope>
    <source>
        <strain evidence="2">JCM 11882</strain>
    </source>
</reference>
<dbReference type="RefSeq" id="WP_380059570.1">
    <property type="nucleotide sequence ID" value="NZ_BAABCD010000019.1"/>
</dbReference>
<organism evidence="1 2">
    <name type="scientific">Dietzia aurantiaca</name>
    <dbReference type="NCBI Taxonomy" id="983873"/>
    <lineage>
        <taxon>Bacteria</taxon>
        <taxon>Bacillati</taxon>
        <taxon>Actinomycetota</taxon>
        <taxon>Actinomycetes</taxon>
        <taxon>Mycobacteriales</taxon>
        <taxon>Dietziaceae</taxon>
        <taxon>Dietzia</taxon>
    </lineage>
</organism>
<keyword evidence="2" id="KW-1185">Reference proteome</keyword>
<name>A0ABV9PRY2_9ACTN</name>
<evidence type="ECO:0000313" key="1">
    <source>
        <dbReference type="EMBL" id="MFC4754448.1"/>
    </source>
</evidence>
<evidence type="ECO:0008006" key="3">
    <source>
        <dbReference type="Google" id="ProtNLM"/>
    </source>
</evidence>
<comment type="caution">
    <text evidence="1">The sequence shown here is derived from an EMBL/GenBank/DDBJ whole genome shotgun (WGS) entry which is preliminary data.</text>
</comment>
<proteinExistence type="predicted"/>
<dbReference type="Proteomes" id="UP001595836">
    <property type="component" value="Unassembled WGS sequence"/>
</dbReference>
<dbReference type="Gene3D" id="3.90.550.60">
    <property type="match status" value="1"/>
</dbReference>